<feature type="transmembrane region" description="Helical" evidence="1">
    <location>
        <begin position="14"/>
        <end position="31"/>
    </location>
</feature>
<protein>
    <recommendedName>
        <fullName evidence="4">Outer membrane protein beta-barrel domain-containing protein</fullName>
    </recommendedName>
</protein>
<dbReference type="Proteomes" id="UP001595818">
    <property type="component" value="Unassembled WGS sequence"/>
</dbReference>
<evidence type="ECO:0000313" key="2">
    <source>
        <dbReference type="EMBL" id="MFC4871640.1"/>
    </source>
</evidence>
<keyword evidence="1" id="KW-0812">Transmembrane</keyword>
<comment type="caution">
    <text evidence="2">The sequence shown here is derived from an EMBL/GenBank/DDBJ whole genome shotgun (WGS) entry which is preliminary data.</text>
</comment>
<dbReference type="EMBL" id="JBHSJJ010000004">
    <property type="protein sequence ID" value="MFC4871640.1"/>
    <property type="molecule type" value="Genomic_DNA"/>
</dbReference>
<proteinExistence type="predicted"/>
<gene>
    <name evidence="2" type="ORF">ACFPFU_08080</name>
</gene>
<sequence length="223" mass="25375">MLKCYSDINSPRNVITPLFWIVSVMMFFMGLSQVRGQSFEIGGGIGHRFHLDGDKDIFEPAIGYEVRILRNQLFRYSADEENIGFSLGLYRFTGNNNKSIMDGLAENQLIDRQVIETKLSYRYDHFLGDNVSLFWGGDVGFQFVYYNFNPALQNGGGVAAAIYTRAILSPAAGINYEFNEYVALYYRLEYGLAFDVGKQPNWGDSFTKLNHLVTNSTGIRLRF</sequence>
<evidence type="ECO:0000256" key="1">
    <source>
        <dbReference type="SAM" id="Phobius"/>
    </source>
</evidence>
<dbReference type="RefSeq" id="WP_377063306.1">
    <property type="nucleotide sequence ID" value="NZ_JBHSJJ010000004.1"/>
</dbReference>
<keyword evidence="1" id="KW-1133">Transmembrane helix</keyword>
<evidence type="ECO:0008006" key="4">
    <source>
        <dbReference type="Google" id="ProtNLM"/>
    </source>
</evidence>
<keyword evidence="1" id="KW-0472">Membrane</keyword>
<accession>A0ABV9T028</accession>
<evidence type="ECO:0000313" key="3">
    <source>
        <dbReference type="Proteomes" id="UP001595818"/>
    </source>
</evidence>
<reference evidence="3" key="1">
    <citation type="journal article" date="2019" name="Int. J. Syst. Evol. Microbiol.">
        <title>The Global Catalogue of Microorganisms (GCM) 10K type strain sequencing project: providing services to taxonomists for standard genome sequencing and annotation.</title>
        <authorList>
            <consortium name="The Broad Institute Genomics Platform"/>
            <consortium name="The Broad Institute Genome Sequencing Center for Infectious Disease"/>
            <person name="Wu L."/>
            <person name="Ma J."/>
        </authorList>
    </citation>
    <scope>NUCLEOTIDE SEQUENCE [LARGE SCALE GENOMIC DNA]</scope>
    <source>
        <strain evidence="3">CGMCC 4.7466</strain>
    </source>
</reference>
<keyword evidence="3" id="KW-1185">Reference proteome</keyword>
<organism evidence="2 3">
    <name type="scientific">Negadavirga shengliensis</name>
    <dbReference type="NCBI Taxonomy" id="1389218"/>
    <lineage>
        <taxon>Bacteria</taxon>
        <taxon>Pseudomonadati</taxon>
        <taxon>Bacteroidota</taxon>
        <taxon>Cytophagia</taxon>
        <taxon>Cytophagales</taxon>
        <taxon>Cyclobacteriaceae</taxon>
        <taxon>Negadavirga</taxon>
    </lineage>
</organism>
<name>A0ABV9T028_9BACT</name>